<dbReference type="InterPro" id="IPR016181">
    <property type="entry name" value="Acyl_CoA_acyltransferase"/>
</dbReference>
<evidence type="ECO:0000256" key="2">
    <source>
        <dbReference type="ARBA" id="ARBA00004978"/>
    </source>
</evidence>
<dbReference type="PANTHER" id="PTHR43072">
    <property type="entry name" value="N-ACETYLTRANSFERASE"/>
    <property type="match status" value="1"/>
</dbReference>
<sequence length="171" mass="19010">MNLETGLMNKVVLRQPQVADGTSIWRLVRDTGVLDVNSPYSYLMLCKFFSDTCVVAEQDGQIVGYVSAFRPPADQQTLFVWQVAVAESQRGNGLGKALLKALIRREACKNVCYLEATVSPSNLSSQALFRGFARDFSTDCEVSECFPAHLFPGGTHESEMTFRIGPFHYQT</sequence>
<organism evidence="11 12">
    <name type="scientific">Polycladomyces subterraneus</name>
    <dbReference type="NCBI Taxonomy" id="1016997"/>
    <lineage>
        <taxon>Bacteria</taxon>
        <taxon>Bacillati</taxon>
        <taxon>Bacillota</taxon>
        <taxon>Bacilli</taxon>
        <taxon>Bacillales</taxon>
        <taxon>Thermoactinomycetaceae</taxon>
        <taxon>Polycladomyces</taxon>
    </lineage>
</organism>
<dbReference type="CDD" id="cd04301">
    <property type="entry name" value="NAT_SF"/>
    <property type="match status" value="1"/>
</dbReference>
<dbReference type="InterPro" id="IPR012772">
    <property type="entry name" value="Ectoine_EctA"/>
</dbReference>
<dbReference type="Proteomes" id="UP001174196">
    <property type="component" value="Unassembled WGS sequence"/>
</dbReference>
<evidence type="ECO:0000256" key="8">
    <source>
        <dbReference type="ARBA" id="ARBA00048924"/>
    </source>
</evidence>
<evidence type="ECO:0000256" key="5">
    <source>
        <dbReference type="ARBA" id="ARBA00017935"/>
    </source>
</evidence>
<evidence type="ECO:0000256" key="6">
    <source>
        <dbReference type="ARBA" id="ARBA00022679"/>
    </source>
</evidence>
<comment type="similarity">
    <text evidence="3 9">Belongs to the acetyltransferase family. EctA subfamily.</text>
</comment>
<dbReference type="InterPro" id="IPR000182">
    <property type="entry name" value="GNAT_dom"/>
</dbReference>
<comment type="function">
    <text evidence="1 9">Catalyzes the acetylation of L-2,4-diaminobutyrate (DABA) to gamma-N-acetyl-alpha,gamma-diaminobutyric acid (ADABA) with acetyl coenzyme A.</text>
</comment>
<keyword evidence="7 9" id="KW-0012">Acyltransferase</keyword>
<name>A0ABT8INF0_9BACL</name>
<keyword evidence="6 9" id="KW-0808">Transferase</keyword>
<feature type="domain" description="N-acetyltransferase" evidence="10">
    <location>
        <begin position="11"/>
        <end position="152"/>
    </location>
</feature>
<evidence type="ECO:0000259" key="10">
    <source>
        <dbReference type="PROSITE" id="PS51186"/>
    </source>
</evidence>
<dbReference type="EC" id="2.3.1.178" evidence="4 9"/>
<dbReference type="Gene3D" id="3.40.630.30">
    <property type="match status" value="1"/>
</dbReference>
<evidence type="ECO:0000256" key="7">
    <source>
        <dbReference type="ARBA" id="ARBA00023315"/>
    </source>
</evidence>
<keyword evidence="12" id="KW-1185">Reference proteome</keyword>
<dbReference type="PANTHER" id="PTHR43072:SF23">
    <property type="entry name" value="UPF0039 PROTEIN C11D3.02C"/>
    <property type="match status" value="1"/>
</dbReference>
<reference evidence="11" key="1">
    <citation type="submission" date="2022-08" db="EMBL/GenBank/DDBJ databases">
        <title>Polycladomyces zharkentsis sp. nov., a novel thermophilic CMC and starch-degrading bacterium isolated from a geothermal spring in Kazakhstan.</title>
        <authorList>
            <person name="Mashzhan A."/>
            <person name="Kistaubaeva A."/>
            <person name="Javier-Lopez R."/>
            <person name="Birkeland N.-K."/>
        </authorList>
    </citation>
    <scope>NUCLEOTIDE SEQUENCE</scope>
    <source>
        <strain evidence="11">KSR 13</strain>
    </source>
</reference>
<dbReference type="EMBL" id="JANRHH010000037">
    <property type="protein sequence ID" value="MDN4594304.1"/>
    <property type="molecule type" value="Genomic_DNA"/>
</dbReference>
<dbReference type="SUPFAM" id="SSF55729">
    <property type="entry name" value="Acyl-CoA N-acyltransferases (Nat)"/>
    <property type="match status" value="1"/>
</dbReference>
<evidence type="ECO:0000313" key="11">
    <source>
        <dbReference type="EMBL" id="MDN4594304.1"/>
    </source>
</evidence>
<evidence type="ECO:0000256" key="4">
    <source>
        <dbReference type="ARBA" id="ARBA00012355"/>
    </source>
</evidence>
<evidence type="ECO:0000256" key="1">
    <source>
        <dbReference type="ARBA" id="ARBA00003741"/>
    </source>
</evidence>
<evidence type="ECO:0000256" key="9">
    <source>
        <dbReference type="RuleBase" id="RU365045"/>
    </source>
</evidence>
<accession>A0ABT8INF0</accession>
<dbReference type="NCBIfam" id="TIGR02406">
    <property type="entry name" value="ectoine_EctA"/>
    <property type="match status" value="1"/>
</dbReference>
<protein>
    <recommendedName>
        <fullName evidence="5 9">L-2,4-diaminobutyric acid acetyltransferase</fullName>
        <shortName evidence="9">DABA acetyltransferase</shortName>
        <ecNumber evidence="4 9">2.3.1.178</ecNumber>
    </recommendedName>
</protein>
<gene>
    <name evidence="9 11" type="primary">ectA</name>
    <name evidence="11" type="ORF">NWF35_10385</name>
</gene>
<dbReference type="Pfam" id="PF00583">
    <property type="entry name" value="Acetyltransf_1"/>
    <property type="match status" value="1"/>
</dbReference>
<evidence type="ECO:0000313" key="12">
    <source>
        <dbReference type="Proteomes" id="UP001174196"/>
    </source>
</evidence>
<comment type="catalytic activity">
    <reaction evidence="8 9">
        <text>L-2,4-diaminobutanoate + acetyl-CoA = (2S)-4-acetamido-2-aminobutanoate + CoA + H(+)</text>
        <dbReference type="Rhea" id="RHEA:16901"/>
        <dbReference type="ChEBI" id="CHEBI:15378"/>
        <dbReference type="ChEBI" id="CHEBI:57287"/>
        <dbReference type="ChEBI" id="CHEBI:57288"/>
        <dbReference type="ChEBI" id="CHEBI:58761"/>
        <dbReference type="ChEBI" id="CHEBI:58929"/>
        <dbReference type="EC" id="2.3.1.178"/>
    </reaction>
</comment>
<dbReference type="GO" id="GO:0033816">
    <property type="term" value="F:diaminobutyrate acetyltransferase activity"/>
    <property type="evidence" value="ECO:0007669"/>
    <property type="project" value="UniProtKB-EC"/>
</dbReference>
<dbReference type="PROSITE" id="PS51186">
    <property type="entry name" value="GNAT"/>
    <property type="match status" value="1"/>
</dbReference>
<comment type="pathway">
    <text evidence="2 9">Amine and polyamine biosynthesis; ectoine biosynthesis; L-ectoine from L-aspartate 4-semialdehyde: step 2/3.</text>
</comment>
<comment type="caution">
    <text evidence="11">The sequence shown here is derived from an EMBL/GenBank/DDBJ whole genome shotgun (WGS) entry which is preliminary data.</text>
</comment>
<proteinExistence type="inferred from homology"/>
<evidence type="ECO:0000256" key="3">
    <source>
        <dbReference type="ARBA" id="ARBA00010712"/>
    </source>
</evidence>